<dbReference type="InterPro" id="IPR038107">
    <property type="entry name" value="Glycos_transf_N_sf"/>
</dbReference>
<keyword evidence="9" id="KW-0448">Lipopolysaccharide biosynthesis</keyword>
<dbReference type="OrthoDB" id="9789797at2"/>
<evidence type="ECO:0000256" key="1">
    <source>
        <dbReference type="ARBA" id="ARBA00004713"/>
    </source>
</evidence>
<evidence type="ECO:0000313" key="12">
    <source>
        <dbReference type="Proteomes" id="UP000199411"/>
    </source>
</evidence>
<comment type="function">
    <text evidence="9">Involved in lipopolysaccharide (LPS) biosynthesis. Catalyzes the transfer of 3-deoxy-D-manno-octulosonate (Kdo) residue(s) from CMP-Kdo to lipid IV(A), the tetraacyldisaccharide-1,4'-bisphosphate precursor of lipid A.</text>
</comment>
<dbReference type="GO" id="GO:0009245">
    <property type="term" value="P:lipid A biosynthetic process"/>
    <property type="evidence" value="ECO:0007669"/>
    <property type="project" value="TreeGrafter"/>
</dbReference>
<dbReference type="EC" id="2.4.99.12" evidence="2 9"/>
<comment type="similarity">
    <text evidence="9">Belongs to the glycosyltransferase group 1 family.</text>
</comment>
<evidence type="ECO:0000256" key="5">
    <source>
        <dbReference type="ARBA" id="ARBA00031445"/>
    </source>
</evidence>
<feature type="domain" description="3-deoxy-D-manno-octulosonic-acid transferase N-terminal" evidence="10">
    <location>
        <begin position="39"/>
        <end position="199"/>
    </location>
</feature>
<proteinExistence type="inferred from homology"/>
<evidence type="ECO:0000256" key="9">
    <source>
        <dbReference type="RuleBase" id="RU365103"/>
    </source>
</evidence>
<name>A0A1G6KVP6_9BACT</name>
<keyword evidence="9" id="KW-0472">Membrane</keyword>
<feature type="transmembrane region" description="Helical" evidence="9">
    <location>
        <begin position="6"/>
        <end position="24"/>
    </location>
</feature>
<evidence type="ECO:0000256" key="3">
    <source>
        <dbReference type="ARBA" id="ARBA00019077"/>
    </source>
</evidence>
<dbReference type="GO" id="GO:0043842">
    <property type="term" value="F:Kdo transferase activity"/>
    <property type="evidence" value="ECO:0007669"/>
    <property type="project" value="UniProtKB-EC"/>
</dbReference>
<feature type="site" description="Transition state stabilizer" evidence="8">
    <location>
        <position position="197"/>
    </location>
</feature>
<keyword evidence="9" id="KW-1003">Cell membrane</keyword>
<dbReference type="PANTHER" id="PTHR42755:SF1">
    <property type="entry name" value="3-DEOXY-D-MANNO-OCTULOSONIC ACID TRANSFERASE, MITOCHONDRIAL-RELATED"/>
    <property type="match status" value="1"/>
</dbReference>
<evidence type="ECO:0000256" key="4">
    <source>
        <dbReference type="ARBA" id="ARBA00022679"/>
    </source>
</evidence>
<comment type="catalytic activity">
    <reaction evidence="6 9">
        <text>lipid IVA (E. coli) + CMP-3-deoxy-beta-D-manno-octulosonate = alpha-Kdo-(2-&gt;6)-lipid IVA (E. coli) + CMP + H(+)</text>
        <dbReference type="Rhea" id="RHEA:28066"/>
        <dbReference type="ChEBI" id="CHEBI:15378"/>
        <dbReference type="ChEBI" id="CHEBI:58603"/>
        <dbReference type="ChEBI" id="CHEBI:60364"/>
        <dbReference type="ChEBI" id="CHEBI:60377"/>
        <dbReference type="ChEBI" id="CHEBI:85987"/>
        <dbReference type="EC" id="2.4.99.12"/>
    </reaction>
</comment>
<dbReference type="GO" id="GO:0009244">
    <property type="term" value="P:lipopolysaccharide core region biosynthetic process"/>
    <property type="evidence" value="ECO:0007669"/>
    <property type="project" value="UniProtKB-UniRule"/>
</dbReference>
<dbReference type="UniPathway" id="UPA00958"/>
<accession>A0A1G6KVP6</accession>
<dbReference type="GO" id="GO:0005886">
    <property type="term" value="C:plasma membrane"/>
    <property type="evidence" value="ECO:0007669"/>
    <property type="project" value="UniProtKB-SubCell"/>
</dbReference>
<evidence type="ECO:0000256" key="6">
    <source>
        <dbReference type="ARBA" id="ARBA00049183"/>
    </source>
</evidence>
<dbReference type="PANTHER" id="PTHR42755">
    <property type="entry name" value="3-DEOXY-MANNO-OCTULOSONATE CYTIDYLYLTRANSFERASE"/>
    <property type="match status" value="1"/>
</dbReference>
<comment type="subcellular location">
    <subcellularLocation>
        <location evidence="9">Cell membrane</location>
    </subcellularLocation>
</comment>
<evidence type="ECO:0000259" key="10">
    <source>
        <dbReference type="Pfam" id="PF04413"/>
    </source>
</evidence>
<keyword evidence="9" id="KW-0812">Transmembrane</keyword>
<evidence type="ECO:0000256" key="2">
    <source>
        <dbReference type="ARBA" id="ARBA00012621"/>
    </source>
</evidence>
<keyword evidence="12" id="KW-1185">Reference proteome</keyword>
<reference evidence="12" key="1">
    <citation type="submission" date="2016-10" db="EMBL/GenBank/DDBJ databases">
        <authorList>
            <person name="Varghese N."/>
            <person name="Submissions S."/>
        </authorList>
    </citation>
    <scope>NUCLEOTIDE SEQUENCE [LARGE SCALE GENOMIC DNA]</scope>
    <source>
        <strain evidence="12">DSM 8415</strain>
    </source>
</reference>
<evidence type="ECO:0000256" key="8">
    <source>
        <dbReference type="PIRSR" id="PIRSR639901-2"/>
    </source>
</evidence>
<sequence>MFSYNIIFFFVFLLSLPYLLVKAVSSKRFRYKFFDRINPKPIKQNDYILIHLASLGEAKAFLNIKETVESIFKKKLLFSVTSNIGYDYLKSQGLEVFLAPLDFNFLYKRLFKQNLPHLAIFFETEIWPSYINYLKKHNTRVILINARMSDKSYKFYLRFKVFYETISKFDVIIAKSQKDKEKFDKFNNNVKLCDNIKYALRKKVFDNDFLHFIKMDNKKIFVFASLHKLELEFLRKGLIDVLNMGFRIIIAPRYLEDLPLFTDFLKELNIEYTMLSKLASIKDCILIDKFGVLEAFYSVSSMVFIGGSLSYKLKGHNPIEPAIYNNFVFCGLYMDSFAQEVEFLKRSGCLVQIDNFDNLKSYILEYEKSNFCNLERKTQEIITCYKNILSKLIQV</sequence>
<dbReference type="Pfam" id="PF04413">
    <property type="entry name" value="Glycos_transf_N"/>
    <property type="match status" value="1"/>
</dbReference>
<dbReference type="RefSeq" id="WP_159427477.1">
    <property type="nucleotide sequence ID" value="NZ_FMYU01000004.1"/>
</dbReference>
<gene>
    <name evidence="11" type="ORF">SAMN05660835_00703</name>
</gene>
<keyword evidence="4 9" id="KW-0808">Transferase</keyword>
<feature type="active site" description="Proton acceptor" evidence="7">
    <location>
        <position position="57"/>
    </location>
</feature>
<evidence type="ECO:0000256" key="7">
    <source>
        <dbReference type="PIRSR" id="PIRSR639901-1"/>
    </source>
</evidence>
<organism evidence="11 12">
    <name type="scientific">Desulfurella multipotens</name>
    <dbReference type="NCBI Taxonomy" id="79269"/>
    <lineage>
        <taxon>Bacteria</taxon>
        <taxon>Pseudomonadati</taxon>
        <taxon>Campylobacterota</taxon>
        <taxon>Desulfurellia</taxon>
        <taxon>Desulfurellales</taxon>
        <taxon>Desulfurellaceae</taxon>
        <taxon>Desulfurella</taxon>
    </lineage>
</organism>
<comment type="pathway">
    <text evidence="1 9">Bacterial outer membrane biogenesis; LPS core biosynthesis.</text>
</comment>
<dbReference type="InterPro" id="IPR007507">
    <property type="entry name" value="Glycos_transf_N"/>
</dbReference>
<dbReference type="Gene3D" id="3.40.50.11720">
    <property type="entry name" value="3-Deoxy-D-manno-octulosonic-acid transferase, N-terminal domain"/>
    <property type="match status" value="1"/>
</dbReference>
<feature type="site" description="Transition state stabilizer" evidence="8">
    <location>
        <position position="123"/>
    </location>
</feature>
<dbReference type="Proteomes" id="UP000199411">
    <property type="component" value="Unassembled WGS sequence"/>
</dbReference>
<dbReference type="AlphaFoldDB" id="A0A1G6KVP6"/>
<dbReference type="EMBL" id="FMYU01000004">
    <property type="protein sequence ID" value="SDC35013.1"/>
    <property type="molecule type" value="Genomic_DNA"/>
</dbReference>
<keyword evidence="9" id="KW-1133">Transmembrane helix</keyword>
<dbReference type="Gene3D" id="3.40.50.2000">
    <property type="entry name" value="Glycogen Phosphorylase B"/>
    <property type="match status" value="1"/>
</dbReference>
<dbReference type="InterPro" id="IPR039901">
    <property type="entry name" value="Kdotransferase"/>
</dbReference>
<evidence type="ECO:0000313" key="11">
    <source>
        <dbReference type="EMBL" id="SDC35013.1"/>
    </source>
</evidence>
<protein>
    <recommendedName>
        <fullName evidence="3 9">3-deoxy-D-manno-octulosonic acid transferase</fullName>
        <shortName evidence="9">Kdo transferase</shortName>
        <ecNumber evidence="2 9">2.4.99.12</ecNumber>
    </recommendedName>
    <alternativeName>
        <fullName evidence="5 9">Lipid IV(A) 3-deoxy-D-manno-octulosonic acid transferase</fullName>
    </alternativeName>
</protein>